<keyword evidence="2" id="KW-0689">Ribosomal protein</keyword>
<dbReference type="Pfam" id="PF01199">
    <property type="entry name" value="Ribosomal_L34e"/>
    <property type="match status" value="1"/>
</dbReference>
<reference evidence="7" key="1">
    <citation type="submission" date="2020-11" db="EMBL/GenBank/DDBJ databases">
        <authorList>
            <person name="Tran Van P."/>
        </authorList>
    </citation>
    <scope>NUCLEOTIDE SEQUENCE</scope>
</reference>
<protein>
    <recommendedName>
        <fullName evidence="4">Large ribosomal subunit protein eL34</fullName>
    </recommendedName>
    <alternativeName>
        <fullName evidence="5">60S ribosomal protein L34</fullName>
    </alternativeName>
</protein>
<dbReference type="Gene3D" id="6.20.370.70">
    <property type="match status" value="1"/>
</dbReference>
<dbReference type="GO" id="GO:0003735">
    <property type="term" value="F:structural constituent of ribosome"/>
    <property type="evidence" value="ECO:0007669"/>
    <property type="project" value="InterPro"/>
</dbReference>
<dbReference type="AlphaFoldDB" id="A0A7R9AR17"/>
<evidence type="ECO:0000256" key="4">
    <source>
        <dbReference type="ARBA" id="ARBA00035227"/>
    </source>
</evidence>
<sequence>MTAEYRKLGDHGATWAKSSGSPNTSQCCHLIPGYQVPRPCSVRTPGGKLVYQYLKKPKKIPRCGQCKDKLRGIQPARPMERSRMCKRKKTVKRVYGGVLCHKCVKERIVRAFLIEEQKIVVKVLKAQQASAKAKKEK</sequence>
<evidence type="ECO:0000256" key="3">
    <source>
        <dbReference type="ARBA" id="ARBA00023274"/>
    </source>
</evidence>
<organism evidence="7">
    <name type="scientific">Timema shepardi</name>
    <name type="common">Walking stick</name>
    <dbReference type="NCBI Taxonomy" id="629360"/>
    <lineage>
        <taxon>Eukaryota</taxon>
        <taxon>Metazoa</taxon>
        <taxon>Ecdysozoa</taxon>
        <taxon>Arthropoda</taxon>
        <taxon>Hexapoda</taxon>
        <taxon>Insecta</taxon>
        <taxon>Pterygota</taxon>
        <taxon>Neoptera</taxon>
        <taxon>Polyneoptera</taxon>
        <taxon>Phasmatodea</taxon>
        <taxon>Timematodea</taxon>
        <taxon>Timematoidea</taxon>
        <taxon>Timematidae</taxon>
        <taxon>Timema</taxon>
    </lineage>
</organism>
<feature type="region of interest" description="Disordered" evidence="6">
    <location>
        <begin position="1"/>
        <end position="22"/>
    </location>
</feature>
<dbReference type="InterPro" id="IPR008195">
    <property type="entry name" value="Ribosomal_eL34"/>
</dbReference>
<dbReference type="Gene3D" id="6.20.340.10">
    <property type="match status" value="1"/>
</dbReference>
<evidence type="ECO:0000256" key="5">
    <source>
        <dbReference type="ARBA" id="ARBA00035333"/>
    </source>
</evidence>
<dbReference type="PANTHER" id="PTHR10759">
    <property type="entry name" value="60S RIBOSOMAL PROTEIN L34"/>
    <property type="match status" value="1"/>
</dbReference>
<comment type="similarity">
    <text evidence="1">Belongs to the eukaryotic ribosomal protein eL34 family.</text>
</comment>
<dbReference type="GO" id="GO:0006412">
    <property type="term" value="P:translation"/>
    <property type="evidence" value="ECO:0007669"/>
    <property type="project" value="InterPro"/>
</dbReference>
<evidence type="ECO:0000313" key="7">
    <source>
        <dbReference type="EMBL" id="CAD7258825.1"/>
    </source>
</evidence>
<evidence type="ECO:0000256" key="2">
    <source>
        <dbReference type="ARBA" id="ARBA00022980"/>
    </source>
</evidence>
<keyword evidence="3" id="KW-0687">Ribonucleoprotein</keyword>
<dbReference type="InterPro" id="IPR038562">
    <property type="entry name" value="Ribosomal_eL34_C_sf"/>
</dbReference>
<evidence type="ECO:0000256" key="1">
    <source>
        <dbReference type="ARBA" id="ARBA00009875"/>
    </source>
</evidence>
<accession>A0A7R9AR17</accession>
<dbReference type="GO" id="GO:1990904">
    <property type="term" value="C:ribonucleoprotein complex"/>
    <property type="evidence" value="ECO:0007669"/>
    <property type="project" value="UniProtKB-KW"/>
</dbReference>
<dbReference type="EMBL" id="OC000978">
    <property type="protein sequence ID" value="CAD7258825.1"/>
    <property type="molecule type" value="Genomic_DNA"/>
</dbReference>
<gene>
    <name evidence="7" type="ORF">TSIB3V08_LOCUS3046</name>
</gene>
<dbReference type="GO" id="GO:0005840">
    <property type="term" value="C:ribosome"/>
    <property type="evidence" value="ECO:0007669"/>
    <property type="project" value="UniProtKB-KW"/>
</dbReference>
<evidence type="ECO:0000256" key="6">
    <source>
        <dbReference type="SAM" id="MobiDB-lite"/>
    </source>
</evidence>
<name>A0A7R9AR17_TIMSH</name>
<dbReference type="PRINTS" id="PR01250">
    <property type="entry name" value="RIBOSOMALL34"/>
</dbReference>
<proteinExistence type="inferred from homology"/>
<feature type="compositionally biased region" description="Basic and acidic residues" evidence="6">
    <location>
        <begin position="1"/>
        <end position="10"/>
    </location>
</feature>